<dbReference type="EMBL" id="KV440984">
    <property type="protein sequence ID" value="OAD72022.1"/>
    <property type="molecule type" value="Genomic_DNA"/>
</dbReference>
<dbReference type="Proteomes" id="UP000077315">
    <property type="component" value="Unassembled WGS sequence"/>
</dbReference>
<dbReference type="VEuPathDB" id="FungiDB:PHYBLDRAFT_147001"/>
<name>A0A162TYI5_PHYB8</name>
<sequence length="255" mass="27971">MVLPTPPDPLGNPPSTLGSPSPHSTTTSRPTTSQRTYLGAATFAHTALLLHQPPLLLQTIVKVTLLSRSAPTSLKVQFHDAASCAIARNVYRVTLSRDLGVCYPDLVAGLQRCLAPFGTVRKIVVRESYTFFDGTGSVLLERPETRSLFIRHLRSKGIDVLVLQETYIHSISLQDTFTILCGRCITATVSYSQSMFTSFRACVIYAPATHRERHSSLTSLRNHLLLPVSPTNMVLLSDLNHSLTTSTPHTTPPRP</sequence>
<dbReference type="AlphaFoldDB" id="A0A162TYI5"/>
<accession>A0A162TYI5</accession>
<dbReference type="InParanoid" id="A0A162TYI5"/>
<keyword evidence="3" id="KW-1185">Reference proteome</keyword>
<dbReference type="GeneID" id="28992685"/>
<organism evidence="2 3">
    <name type="scientific">Phycomyces blakesleeanus (strain ATCC 8743b / DSM 1359 / FGSC 10004 / NBRC 33097 / NRRL 1555)</name>
    <dbReference type="NCBI Taxonomy" id="763407"/>
    <lineage>
        <taxon>Eukaryota</taxon>
        <taxon>Fungi</taxon>
        <taxon>Fungi incertae sedis</taxon>
        <taxon>Mucoromycota</taxon>
        <taxon>Mucoromycotina</taxon>
        <taxon>Mucoromycetes</taxon>
        <taxon>Mucorales</taxon>
        <taxon>Phycomycetaceae</taxon>
        <taxon>Phycomyces</taxon>
    </lineage>
</organism>
<gene>
    <name evidence="2" type="ORF">PHYBLDRAFT_147001</name>
</gene>
<protein>
    <recommendedName>
        <fullName evidence="4">Endonuclease/exonuclease/phosphatase domain-containing protein</fullName>
    </recommendedName>
</protein>
<feature type="compositionally biased region" description="Low complexity" evidence="1">
    <location>
        <begin position="13"/>
        <end position="33"/>
    </location>
</feature>
<feature type="compositionally biased region" description="Pro residues" evidence="1">
    <location>
        <begin position="1"/>
        <end position="12"/>
    </location>
</feature>
<evidence type="ECO:0000313" key="3">
    <source>
        <dbReference type="Proteomes" id="UP000077315"/>
    </source>
</evidence>
<evidence type="ECO:0000256" key="1">
    <source>
        <dbReference type="SAM" id="MobiDB-lite"/>
    </source>
</evidence>
<feature type="region of interest" description="Disordered" evidence="1">
    <location>
        <begin position="1"/>
        <end position="33"/>
    </location>
</feature>
<reference evidence="3" key="1">
    <citation type="submission" date="2015-06" db="EMBL/GenBank/DDBJ databases">
        <title>Expansion of signal transduction pathways in fungi by whole-genome duplication.</title>
        <authorList>
            <consortium name="DOE Joint Genome Institute"/>
            <person name="Corrochano L.M."/>
            <person name="Kuo A."/>
            <person name="Marcet-Houben M."/>
            <person name="Polaino S."/>
            <person name="Salamov A."/>
            <person name="Villalobos J.M."/>
            <person name="Alvarez M.I."/>
            <person name="Avalos J."/>
            <person name="Benito E.P."/>
            <person name="Benoit I."/>
            <person name="Burger G."/>
            <person name="Camino L.P."/>
            <person name="Canovas D."/>
            <person name="Cerda-Olmedo E."/>
            <person name="Cheng J.-F."/>
            <person name="Dominguez A."/>
            <person name="Elias M."/>
            <person name="Eslava A.P."/>
            <person name="Glaser F."/>
            <person name="Grimwood J."/>
            <person name="Gutierrez G."/>
            <person name="Heitman J."/>
            <person name="Henrissat B."/>
            <person name="Iturriaga E.A."/>
            <person name="Lang B.F."/>
            <person name="Lavin J.L."/>
            <person name="Lee S."/>
            <person name="Li W."/>
            <person name="Lindquist E."/>
            <person name="Lopez-Garcia S."/>
            <person name="Luque E.M."/>
            <person name="Marcos A.T."/>
            <person name="Martin J."/>
            <person name="McCluskey K."/>
            <person name="Medina H.R."/>
            <person name="Miralles-Duran A."/>
            <person name="Miyazaki A."/>
            <person name="Munoz-Torres E."/>
            <person name="Oguiza J.A."/>
            <person name="Ohm R."/>
            <person name="Olmedo M."/>
            <person name="Orejas M."/>
            <person name="Ortiz-Castellanos L."/>
            <person name="Pisabarro A.G."/>
            <person name="Rodriguez-Romero J."/>
            <person name="Ruiz-Herrera J."/>
            <person name="Ruiz-Vazquez R."/>
            <person name="Sanz C."/>
            <person name="Schackwitz W."/>
            <person name="Schmutz J."/>
            <person name="Shahriari M."/>
            <person name="Shelest E."/>
            <person name="Silva-Franco F."/>
            <person name="Soanes D."/>
            <person name="Syed K."/>
            <person name="Tagua V.G."/>
            <person name="Talbot N.J."/>
            <person name="Thon M."/>
            <person name="De vries R.P."/>
            <person name="Wiebenga A."/>
            <person name="Yadav J.S."/>
            <person name="Braun E.L."/>
            <person name="Baker S."/>
            <person name="Garre V."/>
            <person name="Horwitz B."/>
            <person name="Torres-Martinez S."/>
            <person name="Idnurm A."/>
            <person name="Herrera-Estrella A."/>
            <person name="Gabaldon T."/>
            <person name="Grigoriev I.V."/>
        </authorList>
    </citation>
    <scope>NUCLEOTIDE SEQUENCE [LARGE SCALE GENOMIC DNA]</scope>
    <source>
        <strain evidence="3">NRRL 1555(-)</strain>
    </source>
</reference>
<evidence type="ECO:0000313" key="2">
    <source>
        <dbReference type="EMBL" id="OAD72022.1"/>
    </source>
</evidence>
<proteinExistence type="predicted"/>
<evidence type="ECO:0008006" key="4">
    <source>
        <dbReference type="Google" id="ProtNLM"/>
    </source>
</evidence>
<dbReference type="RefSeq" id="XP_018290062.1">
    <property type="nucleotide sequence ID" value="XM_018431779.1"/>
</dbReference>